<feature type="coiled-coil region" evidence="2">
    <location>
        <begin position="111"/>
        <end position="159"/>
    </location>
</feature>
<keyword evidence="2" id="KW-0175">Coiled coil</keyword>
<evidence type="ECO:0000313" key="3">
    <source>
        <dbReference type="EMBL" id="QPJ65129.1"/>
    </source>
</evidence>
<evidence type="ECO:0000256" key="2">
    <source>
        <dbReference type="SAM" id="Coils"/>
    </source>
</evidence>
<dbReference type="InterPro" id="IPR007157">
    <property type="entry name" value="PspA_VIPP1"/>
</dbReference>
<evidence type="ECO:0000256" key="1">
    <source>
        <dbReference type="ARBA" id="ARBA00043985"/>
    </source>
</evidence>
<name>A0A7T0C231_9BACT</name>
<dbReference type="AlphaFoldDB" id="A0A7T0C231"/>
<dbReference type="Proteomes" id="UP000594464">
    <property type="component" value="Chromosome"/>
</dbReference>
<proteinExistence type="inferred from homology"/>
<dbReference type="PANTHER" id="PTHR31088">
    <property type="entry name" value="MEMBRANE-ASSOCIATED PROTEIN VIPP1, CHLOROPLASTIC"/>
    <property type="match status" value="1"/>
</dbReference>
<sequence length="236" mass="25819">MSGLFSRIINWSKSEAHSVVDQIEDPIKMTEQGIRDLKKDLTTAMQSLAQVKGIVIRMRNDVEKHKRLAGDYEKKAMALLQQGQGGAIEPTEAERLATESLSRKETSGQEALRLQKELIAQEDMSNQLQKNVDKLRSTIQRYENDLVTLRARAKTAAATKKLNAQIAQVDAGGTIAMLEKMRAKVEEDESLSKAYGEMADSNTSIDDQINKALSSGGAVPGASDSLAELKAKMGIS</sequence>
<comment type="similarity">
    <text evidence="1">Belongs to the PspA/Vipp/IM30 family.</text>
</comment>
<evidence type="ECO:0000313" key="4">
    <source>
        <dbReference type="Proteomes" id="UP000594464"/>
    </source>
</evidence>
<dbReference type="EMBL" id="CP048620">
    <property type="protein sequence ID" value="QPJ65129.1"/>
    <property type="molecule type" value="Genomic_DNA"/>
</dbReference>
<dbReference type="Pfam" id="PF04012">
    <property type="entry name" value="PspA_IM30"/>
    <property type="match status" value="1"/>
</dbReference>
<protein>
    <submittedName>
        <fullName evidence="3">PspA/IM30 family protein</fullName>
    </submittedName>
</protein>
<organism evidence="3 4">
    <name type="scientific">Candidatus Nitrohelix vancouverensis</name>
    <dbReference type="NCBI Taxonomy" id="2705534"/>
    <lineage>
        <taxon>Bacteria</taxon>
        <taxon>Pseudomonadati</taxon>
        <taxon>Nitrospinota/Tectimicrobiota group</taxon>
        <taxon>Nitrospinota</taxon>
        <taxon>Nitrospinia</taxon>
        <taxon>Nitrospinales</taxon>
        <taxon>Nitrospinaceae</taxon>
        <taxon>Candidatus Nitrohelix</taxon>
    </lineage>
</organism>
<gene>
    <name evidence="3" type="ORF">G3M78_06890</name>
</gene>
<reference evidence="4" key="1">
    <citation type="submission" date="2020-02" db="EMBL/GenBank/DDBJ databases">
        <title>Genomic and physiological characterization of two novel Nitrospinaceae genera.</title>
        <authorList>
            <person name="Mueller A.J."/>
            <person name="Jung M.-Y."/>
            <person name="Strachan C.R."/>
            <person name="Herbold C.W."/>
            <person name="Kirkegaard R.H."/>
            <person name="Daims H."/>
        </authorList>
    </citation>
    <scope>NUCLEOTIDE SEQUENCE [LARGE SCALE GENOMIC DNA]</scope>
</reference>
<dbReference type="KEGG" id="nva:G3M78_06890"/>
<accession>A0A7T0C231</accession>
<dbReference type="PANTHER" id="PTHR31088:SF6">
    <property type="entry name" value="PHAGE SHOCK PROTEIN A"/>
    <property type="match status" value="1"/>
</dbReference>